<dbReference type="GO" id="GO:0005524">
    <property type="term" value="F:ATP binding"/>
    <property type="evidence" value="ECO:0007669"/>
    <property type="project" value="UniProtKB-UniRule"/>
</dbReference>
<comment type="function">
    <text evidence="10">Catalyzes the formation of S-adenosylmethionine (AdoMet) from methionine and ATP. The overall synthetic reaction is composed of two sequential steps, AdoMet formation and the subsequent tripolyphosphate hydrolysis which occurs prior to release of AdoMet from the enzyme.</text>
</comment>
<keyword evidence="7 10" id="KW-0067">ATP-binding</keyword>
<dbReference type="GO" id="GO:0005737">
    <property type="term" value="C:cytoplasm"/>
    <property type="evidence" value="ECO:0007669"/>
    <property type="project" value="UniProtKB-SubCell"/>
</dbReference>
<evidence type="ECO:0000259" key="15">
    <source>
        <dbReference type="Pfam" id="PF02773"/>
    </source>
</evidence>
<dbReference type="OrthoDB" id="9801686at2"/>
<dbReference type="InterPro" id="IPR022628">
    <property type="entry name" value="S-AdoMet_synt_N"/>
</dbReference>
<dbReference type="FunFam" id="3.30.300.10:FF:000004">
    <property type="entry name" value="S-adenosylmethionine synthase"/>
    <property type="match status" value="1"/>
</dbReference>
<dbReference type="RefSeq" id="WP_026390165.1">
    <property type="nucleotide sequence ID" value="NZ_LR215048.1"/>
</dbReference>
<evidence type="ECO:0000256" key="7">
    <source>
        <dbReference type="ARBA" id="ARBA00022840"/>
    </source>
</evidence>
<keyword evidence="5 10" id="KW-0479">Metal-binding</keyword>
<comment type="cofactor">
    <cofactor evidence="10">
        <name>K(+)</name>
        <dbReference type="ChEBI" id="CHEBI:29103"/>
    </cofactor>
    <text evidence="10">Binds 1 potassium ion per subunit.</text>
</comment>
<gene>
    <name evidence="16" type="primary">metK_1</name>
    <name evidence="10" type="synonym">metK</name>
    <name evidence="16" type="ORF">NCTC10138_00883</name>
</gene>
<dbReference type="Gene3D" id="3.30.300.10">
    <property type="match status" value="3"/>
</dbReference>
<feature type="binding site" description="in other chain" evidence="10">
    <location>
        <begin position="245"/>
        <end position="246"/>
    </location>
    <ligand>
        <name>ATP</name>
        <dbReference type="ChEBI" id="CHEBI:30616"/>
        <note>ligand shared between two neighboring subunits</note>
    </ligand>
</feature>
<accession>A0A449BDX6</accession>
<feature type="binding site" description="in other chain" evidence="10">
    <location>
        <position position="270"/>
    </location>
    <ligand>
        <name>L-methionine</name>
        <dbReference type="ChEBI" id="CHEBI:57844"/>
        <note>ligand shared between two neighboring subunits</note>
    </ligand>
</feature>
<evidence type="ECO:0000256" key="3">
    <source>
        <dbReference type="ARBA" id="ARBA00022563"/>
    </source>
</evidence>
<feature type="binding site" evidence="10">
    <location>
        <position position="239"/>
    </location>
    <ligand>
        <name>L-methionine</name>
        <dbReference type="ChEBI" id="CHEBI:57844"/>
        <note>ligand shared between two neighboring subunits</note>
    </ligand>
</feature>
<keyword evidence="10" id="KW-0963">Cytoplasm</keyword>
<dbReference type="CDD" id="cd18079">
    <property type="entry name" value="S-AdoMet_synt"/>
    <property type="match status" value="1"/>
</dbReference>
<proteinExistence type="inferred from homology"/>
<dbReference type="SUPFAM" id="SSF55973">
    <property type="entry name" value="S-adenosylmethionine synthetase"/>
    <property type="match status" value="3"/>
</dbReference>
<evidence type="ECO:0000259" key="13">
    <source>
        <dbReference type="Pfam" id="PF00438"/>
    </source>
</evidence>
<evidence type="ECO:0000256" key="9">
    <source>
        <dbReference type="ARBA" id="ARBA00022958"/>
    </source>
</evidence>
<comment type="subcellular location">
    <subcellularLocation>
        <location evidence="10 11">Cytoplasm</location>
    </subcellularLocation>
</comment>
<dbReference type="UniPathway" id="UPA00315">
    <property type="reaction ID" value="UER00080"/>
</dbReference>
<dbReference type="AlphaFoldDB" id="A0A449BDX6"/>
<comment type="cofactor">
    <cofactor evidence="10">
        <name>Mg(2+)</name>
        <dbReference type="ChEBI" id="CHEBI:18420"/>
    </cofactor>
    <text evidence="10">Binds 2 divalent ions per subunit.</text>
</comment>
<dbReference type="EC" id="2.5.1.6" evidence="10"/>
<dbReference type="KEGG" id="aaxa:NCTC10138_00883"/>
<evidence type="ECO:0000256" key="1">
    <source>
        <dbReference type="ARBA" id="ARBA00005224"/>
    </source>
</evidence>
<feature type="domain" description="S-adenosylmethionine synthetase C-terminal" evidence="15">
    <location>
        <begin position="233"/>
        <end position="372"/>
    </location>
</feature>
<dbReference type="Pfam" id="PF02772">
    <property type="entry name" value="S-AdoMet_synt_M"/>
    <property type="match status" value="1"/>
</dbReference>
<keyword evidence="8 10" id="KW-0460">Magnesium</keyword>
<keyword evidence="9 10" id="KW-0630">Potassium</keyword>
<feature type="binding site" evidence="10">
    <location>
        <position position="42"/>
    </location>
    <ligand>
        <name>K(+)</name>
        <dbReference type="ChEBI" id="CHEBI:29103"/>
    </ligand>
</feature>
<dbReference type="STRING" id="1278311.GCA_000428705_00499"/>
<feature type="binding site" evidence="10">
    <location>
        <position position="239"/>
    </location>
    <ligand>
        <name>ATP</name>
        <dbReference type="ChEBI" id="CHEBI:30616"/>
        <note>ligand shared between two neighboring subunits</note>
    </ligand>
</feature>
<feature type="binding site" description="in other chain" evidence="10">
    <location>
        <begin position="163"/>
        <end position="165"/>
    </location>
    <ligand>
        <name>ATP</name>
        <dbReference type="ChEBI" id="CHEBI:30616"/>
        <note>ligand shared between two neighboring subunits</note>
    </ligand>
</feature>
<comment type="subunit">
    <text evidence="10">Homotetramer; dimer of dimers.</text>
</comment>
<dbReference type="InterPro" id="IPR002133">
    <property type="entry name" value="S-AdoMet_synthetase"/>
</dbReference>
<dbReference type="InterPro" id="IPR022629">
    <property type="entry name" value="S-AdoMet_synt_central"/>
</dbReference>
<feature type="binding site" evidence="10">
    <location>
        <position position="262"/>
    </location>
    <ligand>
        <name>ATP</name>
        <dbReference type="ChEBI" id="CHEBI:30616"/>
        <note>ligand shared between two neighboring subunits</note>
    </ligand>
</feature>
<evidence type="ECO:0000313" key="17">
    <source>
        <dbReference type="Proteomes" id="UP000289841"/>
    </source>
</evidence>
<dbReference type="PIRSF" id="PIRSF000497">
    <property type="entry name" value="MAT"/>
    <property type="match status" value="1"/>
</dbReference>
<feature type="region of interest" description="Flexible loop" evidence="10">
    <location>
        <begin position="98"/>
        <end position="108"/>
    </location>
</feature>
<evidence type="ECO:0000256" key="6">
    <source>
        <dbReference type="ARBA" id="ARBA00022741"/>
    </source>
</evidence>
<keyword evidence="17" id="KW-1185">Reference proteome</keyword>
<evidence type="ECO:0000256" key="10">
    <source>
        <dbReference type="HAMAP-Rule" id="MF_00086"/>
    </source>
</evidence>
<comment type="catalytic activity">
    <reaction evidence="10">
        <text>L-methionine + ATP + H2O = S-adenosyl-L-methionine + phosphate + diphosphate</text>
        <dbReference type="Rhea" id="RHEA:21080"/>
        <dbReference type="ChEBI" id="CHEBI:15377"/>
        <dbReference type="ChEBI" id="CHEBI:30616"/>
        <dbReference type="ChEBI" id="CHEBI:33019"/>
        <dbReference type="ChEBI" id="CHEBI:43474"/>
        <dbReference type="ChEBI" id="CHEBI:57844"/>
        <dbReference type="ChEBI" id="CHEBI:59789"/>
        <dbReference type="EC" id="2.5.1.6"/>
    </reaction>
</comment>
<feature type="binding site" description="in other chain" evidence="10">
    <location>
        <position position="98"/>
    </location>
    <ligand>
        <name>L-methionine</name>
        <dbReference type="ChEBI" id="CHEBI:57844"/>
        <note>ligand shared between two neighboring subunits</note>
    </ligand>
</feature>
<comment type="similarity">
    <text evidence="2 10 12">Belongs to the AdoMet synthase family.</text>
</comment>
<dbReference type="InterPro" id="IPR022630">
    <property type="entry name" value="S-AdoMet_synt_C"/>
</dbReference>
<sequence length="380" mass="41978">MNYLFSSESVTKGHPDKVADRISDAILDAVLKEDKNARVACETAIKSDLVLVFGEITTNAKIDYEDIVRKTINEIGYDNDILGFNGNTVEVVIKLSTQSSEIAMGVDRTEELNQGAGDQGLMFGYASNETENYMPLAIDLSHKLALRLTEVREKSIVKDLRPDGKTQVTVEYDENNQPVRIDSIVISTQHDKAHNQETLRKVLVPEVIEKVVPSNLIDDNTKIYINPTGSFILGGPAADSGLTGRKIIVDTYGGYARHGGGAFSGKDPSKVDRSAAYMARYLAKHIVAANLADKCEIQIAYAIGVAKPVSVHIETFGTEKVSKEQIYSIIVNNFDLRPAAIIKKLDLKRPIYTKTSSYGHFGQESNDFTWEQLNDIDIFK</sequence>
<evidence type="ECO:0000256" key="12">
    <source>
        <dbReference type="RuleBase" id="RU004462"/>
    </source>
</evidence>
<evidence type="ECO:0000256" key="4">
    <source>
        <dbReference type="ARBA" id="ARBA00022679"/>
    </source>
</evidence>
<evidence type="ECO:0000313" key="16">
    <source>
        <dbReference type="EMBL" id="VEU80510.1"/>
    </source>
</evidence>
<keyword evidence="3 10" id="KW-0554">One-carbon metabolism</keyword>
<keyword evidence="6 10" id="KW-0547">Nucleotide-binding</keyword>
<dbReference type="EMBL" id="LR215048">
    <property type="protein sequence ID" value="VEU80510.1"/>
    <property type="molecule type" value="Genomic_DNA"/>
</dbReference>
<dbReference type="NCBIfam" id="TIGR01034">
    <property type="entry name" value="metK"/>
    <property type="match status" value="1"/>
</dbReference>
<name>A0A449BDX6_HAPAX</name>
<dbReference type="GO" id="GO:0006556">
    <property type="term" value="P:S-adenosylmethionine biosynthetic process"/>
    <property type="evidence" value="ECO:0007669"/>
    <property type="project" value="UniProtKB-UniRule"/>
</dbReference>
<feature type="domain" description="S-adenosylmethionine synthetase central" evidence="14">
    <location>
        <begin position="114"/>
        <end position="231"/>
    </location>
</feature>
<feature type="domain" description="S-adenosylmethionine synthetase N-terminal" evidence="13">
    <location>
        <begin position="2"/>
        <end position="99"/>
    </location>
</feature>
<dbReference type="FunFam" id="3.30.300.10:FF:000003">
    <property type="entry name" value="S-adenosylmethionine synthase"/>
    <property type="match status" value="1"/>
</dbReference>
<dbReference type="PANTHER" id="PTHR11964">
    <property type="entry name" value="S-ADENOSYLMETHIONINE SYNTHETASE"/>
    <property type="match status" value="1"/>
</dbReference>
<comment type="caution">
    <text evidence="10">Lacks conserved residue(s) required for the propagation of feature annotation.</text>
</comment>
<feature type="binding site" evidence="10">
    <location>
        <position position="266"/>
    </location>
    <ligand>
        <name>ATP</name>
        <dbReference type="ChEBI" id="CHEBI:30616"/>
        <note>ligand shared between two neighboring subunits</note>
    </ligand>
</feature>
<dbReference type="Proteomes" id="UP000289841">
    <property type="component" value="Chromosome"/>
</dbReference>
<comment type="pathway">
    <text evidence="1 10">Amino-acid biosynthesis; S-adenosyl-L-methionine biosynthesis; S-adenosyl-L-methionine from L-methionine: step 1/1.</text>
</comment>
<keyword evidence="4 10" id="KW-0808">Transferase</keyword>
<evidence type="ECO:0000256" key="2">
    <source>
        <dbReference type="ARBA" id="ARBA00009685"/>
    </source>
</evidence>
<dbReference type="HAMAP" id="MF_00086">
    <property type="entry name" value="S_AdoMet_synth1"/>
    <property type="match status" value="1"/>
</dbReference>
<evidence type="ECO:0000256" key="5">
    <source>
        <dbReference type="ARBA" id="ARBA00022723"/>
    </source>
</evidence>
<feature type="binding site" evidence="10">
    <location>
        <position position="16"/>
    </location>
    <ligand>
        <name>Mg(2+)</name>
        <dbReference type="ChEBI" id="CHEBI:18420"/>
    </ligand>
</feature>
<feature type="binding site" description="in other chain" evidence="10">
    <location>
        <position position="14"/>
    </location>
    <ligand>
        <name>ATP</name>
        <dbReference type="ChEBI" id="CHEBI:30616"/>
        <note>ligand shared between two neighboring subunits</note>
    </ligand>
</feature>
<evidence type="ECO:0000256" key="11">
    <source>
        <dbReference type="RuleBase" id="RU000542"/>
    </source>
</evidence>
<feature type="binding site" description="in other chain" evidence="10">
    <location>
        <position position="55"/>
    </location>
    <ligand>
        <name>L-methionine</name>
        <dbReference type="ChEBI" id="CHEBI:57844"/>
        <note>ligand shared between two neighboring subunits</note>
    </ligand>
</feature>
<protein>
    <recommendedName>
        <fullName evidence="10">S-adenosylmethionine synthase</fullName>
        <shortName evidence="10">AdoMet synthase</shortName>
        <ecNumber evidence="10">2.5.1.6</ecNumber>
    </recommendedName>
    <alternativeName>
        <fullName evidence="10">MAT</fullName>
    </alternativeName>
    <alternativeName>
        <fullName evidence="10">Methionine adenosyltransferase</fullName>
    </alternativeName>
</protein>
<dbReference type="GO" id="GO:0006730">
    <property type="term" value="P:one-carbon metabolic process"/>
    <property type="evidence" value="ECO:0007669"/>
    <property type="project" value="UniProtKB-KW"/>
</dbReference>
<evidence type="ECO:0000259" key="14">
    <source>
        <dbReference type="Pfam" id="PF02772"/>
    </source>
</evidence>
<dbReference type="PROSITE" id="PS00377">
    <property type="entry name" value="ADOMET_SYNTHASE_2"/>
    <property type="match status" value="1"/>
</dbReference>
<dbReference type="PROSITE" id="PS00376">
    <property type="entry name" value="ADOMET_SYNTHASE_1"/>
    <property type="match status" value="1"/>
</dbReference>
<reference evidence="16 17" key="1">
    <citation type="submission" date="2019-01" db="EMBL/GenBank/DDBJ databases">
        <authorList>
            <consortium name="Pathogen Informatics"/>
        </authorList>
    </citation>
    <scope>NUCLEOTIDE SEQUENCE [LARGE SCALE GENOMIC DNA]</scope>
    <source>
        <strain evidence="16 17">NCTC10138</strain>
    </source>
</reference>
<dbReference type="InterPro" id="IPR022636">
    <property type="entry name" value="S-AdoMet_synthetase_sfam"/>
</dbReference>
<dbReference type="Pfam" id="PF00438">
    <property type="entry name" value="S-AdoMet_synt_N"/>
    <property type="match status" value="1"/>
</dbReference>
<dbReference type="GO" id="GO:0004478">
    <property type="term" value="F:methionine adenosyltransferase activity"/>
    <property type="evidence" value="ECO:0007669"/>
    <property type="project" value="UniProtKB-UniRule"/>
</dbReference>
<organism evidence="16 17">
    <name type="scientific">Haploplasma axanthum</name>
    <name type="common">Acholeplasma axanthum</name>
    <dbReference type="NCBI Taxonomy" id="29552"/>
    <lineage>
        <taxon>Bacteria</taxon>
        <taxon>Bacillati</taxon>
        <taxon>Mycoplasmatota</taxon>
        <taxon>Mollicutes</taxon>
        <taxon>Acholeplasmatales</taxon>
        <taxon>Acholeplasmataceae</taxon>
        <taxon>Haploplasma</taxon>
    </lineage>
</organism>
<dbReference type="InterPro" id="IPR022631">
    <property type="entry name" value="ADOMET_SYNTHASE_CS"/>
</dbReference>
<dbReference type="GO" id="GO:0000287">
    <property type="term" value="F:magnesium ion binding"/>
    <property type="evidence" value="ECO:0007669"/>
    <property type="project" value="UniProtKB-UniRule"/>
</dbReference>
<dbReference type="Pfam" id="PF02773">
    <property type="entry name" value="S-AdoMet_synt_C"/>
    <property type="match status" value="1"/>
</dbReference>
<evidence type="ECO:0000256" key="8">
    <source>
        <dbReference type="ARBA" id="ARBA00022842"/>
    </source>
</evidence>